<feature type="compositionally biased region" description="Basic and acidic residues" evidence="1">
    <location>
        <begin position="209"/>
        <end position="220"/>
    </location>
</feature>
<dbReference type="InterPro" id="IPR036533">
    <property type="entry name" value="BAG_dom_sf"/>
</dbReference>
<accession>A0A8J6LHH2</accession>
<feature type="compositionally biased region" description="Polar residues" evidence="1">
    <location>
        <begin position="253"/>
        <end position="268"/>
    </location>
</feature>
<feature type="compositionally biased region" description="Basic and acidic residues" evidence="1">
    <location>
        <begin position="358"/>
        <end position="370"/>
    </location>
</feature>
<protein>
    <submittedName>
        <fullName evidence="2">Uncharacterized protein</fullName>
    </submittedName>
</protein>
<feature type="compositionally biased region" description="Polar residues" evidence="1">
    <location>
        <begin position="198"/>
        <end position="208"/>
    </location>
</feature>
<feature type="region of interest" description="Disordered" evidence="1">
    <location>
        <begin position="68"/>
        <end position="100"/>
    </location>
</feature>
<comment type="caution">
    <text evidence="2">The sequence shown here is derived from an EMBL/GenBank/DDBJ whole genome shotgun (WGS) entry which is preliminary data.</text>
</comment>
<dbReference type="EMBL" id="JABDTM020025152">
    <property type="protein sequence ID" value="KAH0813576.1"/>
    <property type="molecule type" value="Genomic_DNA"/>
</dbReference>
<dbReference type="Gene3D" id="1.20.58.120">
    <property type="entry name" value="BAG domain"/>
    <property type="match status" value="1"/>
</dbReference>
<sequence length="751" mass="86748">MEAKSFLSLAESQKAEEKMKKLEAIYEVYGLTDSDVTSFVEKNEKLSCGHVDGEDSSKYQAFSKRYSQPLVGKPGTSTNTKTTQNTRSSLGYHNSELPRVHSNPCENLHETGGSKKVVESIQFGHDRDLSTEYNVRRQNNWEGKGKVNKIDTNIERDKYFEVNETKDSNREKPKDEETLRCFHCGEPSSTYEKKSRSKSYNTTQYTTNVKHDDESNESERSLSVSGRKTGTTERGTVMESSTETDRKDEPKAESTQNVRYRPHQSQRWDQLPEKMETTEPPSYDKYTEKMDTIETPSNMNRPEGDSATPYSLIPSGSADFNKSGEYTQFRPSSSERERQKQNTNAAERIKQSTTQMNRKREPEPESREVRGYQGNRGADFGKRSSGRMETTIKHASVTDLENNMFKQNSQRAEQNVSGYNKDRDEASKREYWEEKDQRTYQDATVLRSGTQKSRPDEVELGQDARKIDRPHYSHCQERTATPNQGQWIGNYKQIEESRPGTSRQKHSEEIVQQRNMLNTVEDKERRIVSAERGARTGQLARSVDNKFQTPSSKENYSVATEASAYWDTNRAQVSRGRARQGKQQTKGEISYPHGGGGYTQRAGYWPSEQHKYENHHQPPTRQQNERTQYETKASCDLAVEAEDVDENPLEILDVHQFFRDDFDLKTLDDVDHPTRIKMIHELATNFEDPIRNFTQPKHSLEYFILDEKLMRFIENLDRIKSQDEAVTLTKVKVIEYIKELHNILDKRALDD</sequence>
<dbReference type="AlphaFoldDB" id="A0A8J6LHH2"/>
<feature type="compositionally biased region" description="Polar residues" evidence="1">
    <location>
        <begin position="400"/>
        <end position="418"/>
    </location>
</feature>
<feature type="compositionally biased region" description="Polar residues" evidence="1">
    <location>
        <begin position="221"/>
        <end position="241"/>
    </location>
</feature>
<feature type="compositionally biased region" description="Low complexity" evidence="1">
    <location>
        <begin position="76"/>
        <end position="89"/>
    </location>
</feature>
<feature type="region of interest" description="Disordered" evidence="1">
    <location>
        <begin position="185"/>
        <end position="387"/>
    </location>
</feature>
<dbReference type="Proteomes" id="UP000719412">
    <property type="component" value="Unassembled WGS sequence"/>
</dbReference>
<evidence type="ECO:0000256" key="1">
    <source>
        <dbReference type="SAM" id="MobiDB-lite"/>
    </source>
</evidence>
<proteinExistence type="predicted"/>
<evidence type="ECO:0000313" key="3">
    <source>
        <dbReference type="Proteomes" id="UP000719412"/>
    </source>
</evidence>
<organism evidence="2 3">
    <name type="scientific">Tenebrio molitor</name>
    <name type="common">Yellow mealworm beetle</name>
    <dbReference type="NCBI Taxonomy" id="7067"/>
    <lineage>
        <taxon>Eukaryota</taxon>
        <taxon>Metazoa</taxon>
        <taxon>Ecdysozoa</taxon>
        <taxon>Arthropoda</taxon>
        <taxon>Hexapoda</taxon>
        <taxon>Insecta</taxon>
        <taxon>Pterygota</taxon>
        <taxon>Neoptera</taxon>
        <taxon>Endopterygota</taxon>
        <taxon>Coleoptera</taxon>
        <taxon>Polyphaga</taxon>
        <taxon>Cucujiformia</taxon>
        <taxon>Tenebrionidae</taxon>
        <taxon>Tenebrio</taxon>
    </lineage>
</organism>
<name>A0A8J6LHH2_TENMO</name>
<feature type="region of interest" description="Disordered" evidence="1">
    <location>
        <begin position="400"/>
        <end position="459"/>
    </location>
</feature>
<reference evidence="2" key="1">
    <citation type="journal article" date="2020" name="J Insects Food Feed">
        <title>The yellow mealworm (Tenebrio molitor) genome: a resource for the emerging insects as food and feed industry.</title>
        <authorList>
            <person name="Eriksson T."/>
            <person name="Andere A."/>
            <person name="Kelstrup H."/>
            <person name="Emery V."/>
            <person name="Picard C."/>
        </authorList>
    </citation>
    <scope>NUCLEOTIDE SEQUENCE</scope>
    <source>
        <strain evidence="2">Stoneville</strain>
        <tissue evidence="2">Whole head</tissue>
    </source>
</reference>
<feature type="compositionally biased region" description="Polar residues" evidence="1">
    <location>
        <begin position="318"/>
        <end position="332"/>
    </location>
</feature>
<feature type="region of interest" description="Disordered" evidence="1">
    <location>
        <begin position="570"/>
        <end position="597"/>
    </location>
</feature>
<evidence type="ECO:0000313" key="2">
    <source>
        <dbReference type="EMBL" id="KAH0813576.1"/>
    </source>
</evidence>
<feature type="compositionally biased region" description="Polar residues" evidence="1">
    <location>
        <begin position="341"/>
        <end position="356"/>
    </location>
</feature>
<feature type="compositionally biased region" description="Basic and acidic residues" evidence="1">
    <location>
        <begin position="243"/>
        <end position="252"/>
    </location>
</feature>
<feature type="compositionally biased region" description="Basic and acidic residues" evidence="1">
    <location>
        <begin position="420"/>
        <end position="439"/>
    </location>
</feature>
<reference evidence="2" key="2">
    <citation type="submission" date="2021-08" db="EMBL/GenBank/DDBJ databases">
        <authorList>
            <person name="Eriksson T."/>
        </authorList>
    </citation>
    <scope>NUCLEOTIDE SEQUENCE</scope>
    <source>
        <strain evidence="2">Stoneville</strain>
        <tissue evidence="2">Whole head</tissue>
    </source>
</reference>
<keyword evidence="3" id="KW-1185">Reference proteome</keyword>
<dbReference type="GO" id="GO:0051087">
    <property type="term" value="F:protein-folding chaperone binding"/>
    <property type="evidence" value="ECO:0007669"/>
    <property type="project" value="InterPro"/>
</dbReference>
<gene>
    <name evidence="2" type="ORF">GEV33_009214</name>
</gene>